<dbReference type="Proteomes" id="UP000314294">
    <property type="component" value="Unassembled WGS sequence"/>
</dbReference>
<sequence length="162" mass="17735">MSGKNYTVRNFIRRAAPEASYLSTAPRSASLSRASPWSSPAPEHGMMSASVYWALPYSSVSSPSTSRSASLSAVLSLMLHVAKPVPVGNEENAFSGFLSLPSPRVRREERDAAAGAASRRSGHWGSSPEELLGFKHLLLLNSFQSHSRPLMRRKERVLERPQ</sequence>
<reference evidence="2 3" key="1">
    <citation type="submission" date="2019-03" db="EMBL/GenBank/DDBJ databases">
        <title>First draft genome of Liparis tanakae, snailfish: a comprehensive survey of snailfish specific genes.</title>
        <authorList>
            <person name="Kim W."/>
            <person name="Song I."/>
            <person name="Jeong J.-H."/>
            <person name="Kim D."/>
            <person name="Kim S."/>
            <person name="Ryu S."/>
            <person name="Song J.Y."/>
            <person name="Lee S.K."/>
        </authorList>
    </citation>
    <scope>NUCLEOTIDE SEQUENCE [LARGE SCALE GENOMIC DNA]</scope>
    <source>
        <tissue evidence="2">Muscle</tissue>
    </source>
</reference>
<evidence type="ECO:0000256" key="1">
    <source>
        <dbReference type="SAM" id="MobiDB-lite"/>
    </source>
</evidence>
<accession>A0A4Z2FZH7</accession>
<evidence type="ECO:0000313" key="2">
    <source>
        <dbReference type="EMBL" id="TNN46726.1"/>
    </source>
</evidence>
<keyword evidence="3" id="KW-1185">Reference proteome</keyword>
<proteinExistence type="predicted"/>
<name>A0A4Z2FZH7_9TELE</name>
<comment type="caution">
    <text evidence="2">The sequence shown here is derived from an EMBL/GenBank/DDBJ whole genome shotgun (WGS) entry which is preliminary data.</text>
</comment>
<dbReference type="EMBL" id="SRLO01000777">
    <property type="protein sequence ID" value="TNN46726.1"/>
    <property type="molecule type" value="Genomic_DNA"/>
</dbReference>
<organism evidence="2 3">
    <name type="scientific">Liparis tanakae</name>
    <name type="common">Tanaka's snailfish</name>
    <dbReference type="NCBI Taxonomy" id="230148"/>
    <lineage>
        <taxon>Eukaryota</taxon>
        <taxon>Metazoa</taxon>
        <taxon>Chordata</taxon>
        <taxon>Craniata</taxon>
        <taxon>Vertebrata</taxon>
        <taxon>Euteleostomi</taxon>
        <taxon>Actinopterygii</taxon>
        <taxon>Neopterygii</taxon>
        <taxon>Teleostei</taxon>
        <taxon>Neoteleostei</taxon>
        <taxon>Acanthomorphata</taxon>
        <taxon>Eupercaria</taxon>
        <taxon>Perciformes</taxon>
        <taxon>Cottioidei</taxon>
        <taxon>Cottales</taxon>
        <taxon>Liparidae</taxon>
        <taxon>Liparis</taxon>
    </lineage>
</organism>
<feature type="region of interest" description="Disordered" evidence="1">
    <location>
        <begin position="108"/>
        <end position="127"/>
    </location>
</feature>
<dbReference type="AlphaFoldDB" id="A0A4Z2FZH7"/>
<protein>
    <submittedName>
        <fullName evidence="2">Uncharacterized protein</fullName>
    </submittedName>
</protein>
<evidence type="ECO:0000313" key="3">
    <source>
        <dbReference type="Proteomes" id="UP000314294"/>
    </source>
</evidence>
<gene>
    <name evidence="2" type="ORF">EYF80_043085</name>
</gene>